<dbReference type="Pfam" id="PF08327">
    <property type="entry name" value="AHSA1"/>
    <property type="match status" value="1"/>
</dbReference>
<dbReference type="RefSeq" id="WP_107215495.1">
    <property type="nucleotide sequence ID" value="NZ_KZ686269.1"/>
</dbReference>
<sequence>MNKSETNREAVFLLNYVFNAPAEAVFNAFADADALNAWWGPEETDNTVISLDFRPGGQFRFVMVHDGGTNYGRLLFGKIEPFRLLEFSNAFTDEAGNLIDAPFGFPLPREIQYSLIFTEDGERTQITMTGTPLTTNTAELDGFVSIEESMQQGFGASFRQLAAYLADRATAQ</sequence>
<reference evidence="3 4" key="1">
    <citation type="submission" date="2018-03" db="EMBL/GenBank/DDBJ databases">
        <authorList>
            <person name="Keele B.F."/>
        </authorList>
    </citation>
    <scope>NUCLEOTIDE SEQUENCE [LARGE SCALE GENOMIC DNA]</scope>
    <source>
        <strain evidence="3 4">YL28-9</strain>
    </source>
</reference>
<comment type="similarity">
    <text evidence="1">Belongs to the AHA1 family.</text>
</comment>
<dbReference type="EMBL" id="PYLS01000005">
    <property type="protein sequence ID" value="PST83235.1"/>
    <property type="molecule type" value="Genomic_DNA"/>
</dbReference>
<evidence type="ECO:0000256" key="1">
    <source>
        <dbReference type="ARBA" id="ARBA00006817"/>
    </source>
</evidence>
<dbReference type="Gene3D" id="3.30.530.20">
    <property type="match status" value="1"/>
</dbReference>
<dbReference type="InterPro" id="IPR013538">
    <property type="entry name" value="ASHA1/2-like_C"/>
</dbReference>
<protein>
    <recommendedName>
        <fullName evidence="2">Activator of Hsp90 ATPase homologue 1/2-like C-terminal domain-containing protein</fullName>
    </recommendedName>
</protein>
<evidence type="ECO:0000313" key="3">
    <source>
        <dbReference type="EMBL" id="PST83235.1"/>
    </source>
</evidence>
<accession>A0A2T3HLB5</accession>
<evidence type="ECO:0000259" key="2">
    <source>
        <dbReference type="Pfam" id="PF08327"/>
    </source>
</evidence>
<feature type="domain" description="Activator of Hsp90 ATPase homologue 1/2-like C-terminal" evidence="2">
    <location>
        <begin position="19"/>
        <end position="165"/>
    </location>
</feature>
<dbReference type="AlphaFoldDB" id="A0A2T3HLB5"/>
<name>A0A2T3HLB5_9SPHI</name>
<evidence type="ECO:0000313" key="4">
    <source>
        <dbReference type="Proteomes" id="UP000240912"/>
    </source>
</evidence>
<dbReference type="Proteomes" id="UP000240912">
    <property type="component" value="Unassembled WGS sequence"/>
</dbReference>
<dbReference type="CDD" id="cd07814">
    <property type="entry name" value="SRPBCC_CalC_Aha1-like"/>
    <property type="match status" value="1"/>
</dbReference>
<dbReference type="InterPro" id="IPR023393">
    <property type="entry name" value="START-like_dom_sf"/>
</dbReference>
<proteinExistence type="inferred from homology"/>
<gene>
    <name evidence="3" type="ORF">C7T94_11620</name>
</gene>
<dbReference type="SUPFAM" id="SSF55961">
    <property type="entry name" value="Bet v1-like"/>
    <property type="match status" value="1"/>
</dbReference>
<comment type="caution">
    <text evidence="3">The sequence shown here is derived from an EMBL/GenBank/DDBJ whole genome shotgun (WGS) entry which is preliminary data.</text>
</comment>
<dbReference type="OrthoDB" id="384974at2"/>
<keyword evidence="4" id="KW-1185">Reference proteome</keyword>
<organism evidence="3 4">
    <name type="scientific">Pedobacter yulinensis</name>
    <dbReference type="NCBI Taxonomy" id="2126353"/>
    <lineage>
        <taxon>Bacteria</taxon>
        <taxon>Pseudomonadati</taxon>
        <taxon>Bacteroidota</taxon>
        <taxon>Sphingobacteriia</taxon>
        <taxon>Sphingobacteriales</taxon>
        <taxon>Sphingobacteriaceae</taxon>
        <taxon>Pedobacter</taxon>
    </lineage>
</organism>